<evidence type="ECO:0000256" key="10">
    <source>
        <dbReference type="SAM" id="SignalP"/>
    </source>
</evidence>
<dbReference type="GO" id="GO:0009986">
    <property type="term" value="C:cell surface"/>
    <property type="evidence" value="ECO:0007669"/>
    <property type="project" value="TreeGrafter"/>
</dbReference>
<dbReference type="GO" id="GO:0052861">
    <property type="term" value="F:endo-1,3(4)-beta-glucanase activity"/>
    <property type="evidence" value="ECO:0007669"/>
    <property type="project" value="InterPro"/>
</dbReference>
<dbReference type="PANTHER" id="PTHR31983">
    <property type="entry name" value="ENDO-1,3(4)-BETA-GLUCANASE 1"/>
    <property type="match status" value="1"/>
</dbReference>
<feature type="domain" description="Glycosyl hydrolase family 81 C-terminal" evidence="12">
    <location>
        <begin position="516"/>
        <end position="865"/>
    </location>
</feature>
<protein>
    <recommendedName>
        <fullName evidence="3">glucan endo-1,3-beta-D-glucosidase</fullName>
        <ecNumber evidence="3">3.2.1.39</ecNumber>
    </recommendedName>
</protein>
<accession>A0AA40A1E0</accession>
<evidence type="ECO:0000256" key="6">
    <source>
        <dbReference type="ARBA" id="ARBA00023295"/>
    </source>
</evidence>
<dbReference type="Pfam" id="PF17652">
    <property type="entry name" value="Glyco_hydro81C"/>
    <property type="match status" value="1"/>
</dbReference>
<keyword evidence="5" id="KW-0119">Carbohydrate metabolism</keyword>
<dbReference type="InterPro" id="IPR005200">
    <property type="entry name" value="Endo-beta-glucanase"/>
</dbReference>
<evidence type="ECO:0000256" key="4">
    <source>
        <dbReference type="ARBA" id="ARBA00022801"/>
    </source>
</evidence>
<evidence type="ECO:0000313" key="13">
    <source>
        <dbReference type="EMBL" id="KAK0707516.1"/>
    </source>
</evidence>
<evidence type="ECO:0000256" key="5">
    <source>
        <dbReference type="ARBA" id="ARBA00023277"/>
    </source>
</evidence>
<dbReference type="Gene3D" id="1.20.5.420">
    <property type="entry name" value="Immunoglobulin FC, subunit C"/>
    <property type="match status" value="1"/>
</dbReference>
<dbReference type="Gene3D" id="1.10.287.1170">
    <property type="entry name" value="glycoside hydrolase family 81 endo-[beta] glucanase"/>
    <property type="match status" value="1"/>
</dbReference>
<feature type="domain" description="Glycosyl hydrolase family 81 N-terminal" evidence="11">
    <location>
        <begin position="188"/>
        <end position="508"/>
    </location>
</feature>
<feature type="chain" id="PRO_5041374338" description="glucan endo-1,3-beta-D-glucosidase" evidence="10">
    <location>
        <begin position="17"/>
        <end position="893"/>
    </location>
</feature>
<feature type="region of interest" description="Disordered" evidence="9">
    <location>
        <begin position="116"/>
        <end position="135"/>
    </location>
</feature>
<evidence type="ECO:0000256" key="9">
    <source>
        <dbReference type="SAM" id="MobiDB-lite"/>
    </source>
</evidence>
<evidence type="ECO:0000259" key="11">
    <source>
        <dbReference type="Pfam" id="PF03639"/>
    </source>
</evidence>
<dbReference type="Proteomes" id="UP001172102">
    <property type="component" value="Unassembled WGS sequence"/>
</dbReference>
<evidence type="ECO:0000256" key="1">
    <source>
        <dbReference type="ARBA" id="ARBA00000382"/>
    </source>
</evidence>
<keyword evidence="10" id="KW-0732">Signal</keyword>
<feature type="signal peptide" evidence="10">
    <location>
        <begin position="1"/>
        <end position="16"/>
    </location>
</feature>
<keyword evidence="8" id="KW-0624">Polysaccharide degradation</keyword>
<dbReference type="EC" id="3.2.1.39" evidence="3"/>
<evidence type="ECO:0000256" key="8">
    <source>
        <dbReference type="ARBA" id="ARBA00023326"/>
    </source>
</evidence>
<dbReference type="PROSITE" id="PS52008">
    <property type="entry name" value="GH81"/>
    <property type="match status" value="1"/>
</dbReference>
<dbReference type="Gene3D" id="2.70.98.30">
    <property type="entry name" value="Golgi alpha-mannosidase II, domain 4"/>
    <property type="match status" value="1"/>
</dbReference>
<dbReference type="PANTHER" id="PTHR31983:SF0">
    <property type="entry name" value="GLUCAN ENDO-1,3-BETA-D-GLUCOSIDASE 2"/>
    <property type="match status" value="1"/>
</dbReference>
<sequence length="893" mass="97418">MFLLLVLTLLQGSALGSVLSESKRHVRHNKHPVAAVQLQRPATSTLTLSITVTITVALAKSDKNRSPLTEASSGTPYDHYFSSFDPLTSTASVVTTAVPSGTAQILVSEKRPGTGFVPSSLETAGHVTRQPTLRSSISQPTTLLSTPLTESIILANPTAATEMFSHDIFAEPIATELPPSSITRRKDHPAPRLGIESTGPISTNKFYANFFLGNQNCPSYLFPYAVAWAQGKGASASWGISISHVEERQRVFGQVSPATGAAQYYINPVGIQSVCISAKELGPNTTLTSDLLTDFSARINLRPTAQAPPAIQFPFVQGSAFVSAIFNGSTPLIQTGVFYKTVTRSTKDAKSGVTKYKLHLEDGATWLLYAHHTRGDPLDLQVINNGLAQSKGPFHGVIQVAKDSRNAEALYDRACGTYPVGVELCGNVKDTTGSYTFKFKKAGMLMTTLAMFALPHHKSSFDNETRARMTNVTLQTTTKGIATAVVADSWTMIETDLPLNMGFVPWSPKAGSVSTLSSTVKAFIHNITLQELSQNMILQTNQNSMYFSGKALAKFATIVIAAHDVLGDTPLAQAGLDQLKIAFSRFSENKQQYPLVYESAWGGVVSSATYVTGNSGADFGNTYYNDHHFHYGYFVYCAAVIGHLDPSWVPVNKAFVNTLVRDFANPSSRDKLFPVWRAFDWYHGHSWAHGLFETLDGKDQESSSEDSMASYAIKMWGTVVGDRNMAARGNLMLAVQARSFRDYYLYYDNNTVQPPNFIGNKVAGILFENKIDHTTYFGMNIEYIQGIHMLPLLPHTPMTRAPDFVAEEWNTYFSSGRADTVVGGWKGILFGNYATIDPRGAYAFFSTPEFDPSWLDGGASLTWYLCYSAGESTPILTLTYTLANISFPALGGL</sequence>
<comment type="caution">
    <text evidence="13">The sequence shown here is derived from an EMBL/GenBank/DDBJ whole genome shotgun (WGS) entry which is preliminary data.</text>
</comment>
<dbReference type="GO" id="GO:0071555">
    <property type="term" value="P:cell wall organization"/>
    <property type="evidence" value="ECO:0007669"/>
    <property type="project" value="UniProtKB-KW"/>
</dbReference>
<name>A0AA40A1E0_9PEZI</name>
<reference evidence="13" key="1">
    <citation type="submission" date="2023-06" db="EMBL/GenBank/DDBJ databases">
        <title>Genome-scale phylogeny and comparative genomics of the fungal order Sordariales.</title>
        <authorList>
            <consortium name="Lawrence Berkeley National Laboratory"/>
            <person name="Hensen N."/>
            <person name="Bonometti L."/>
            <person name="Westerberg I."/>
            <person name="Brannstrom I.O."/>
            <person name="Guillou S."/>
            <person name="Cros-Aarteil S."/>
            <person name="Calhoun S."/>
            <person name="Haridas S."/>
            <person name="Kuo A."/>
            <person name="Mondo S."/>
            <person name="Pangilinan J."/>
            <person name="Riley R."/>
            <person name="Labutti K."/>
            <person name="Andreopoulos B."/>
            <person name="Lipzen A."/>
            <person name="Chen C."/>
            <person name="Yanf M."/>
            <person name="Daum C."/>
            <person name="Ng V."/>
            <person name="Clum A."/>
            <person name="Steindorff A."/>
            <person name="Ohm R."/>
            <person name="Martin F."/>
            <person name="Silar P."/>
            <person name="Natvig D."/>
            <person name="Lalanne C."/>
            <person name="Gautier V."/>
            <person name="Ament-Velasquez S.L."/>
            <person name="Kruys A."/>
            <person name="Hutchinson M.I."/>
            <person name="Powell A.J."/>
            <person name="Barry K."/>
            <person name="Miller A.N."/>
            <person name="Grigoriev I.V."/>
            <person name="Debuchy R."/>
            <person name="Gladieux P."/>
            <person name="Thoren M.H."/>
            <person name="Johannesson H."/>
        </authorList>
    </citation>
    <scope>NUCLEOTIDE SEQUENCE</scope>
    <source>
        <strain evidence="13">SMH4607-1</strain>
    </source>
</reference>
<evidence type="ECO:0000256" key="7">
    <source>
        <dbReference type="ARBA" id="ARBA00023316"/>
    </source>
</evidence>
<dbReference type="Pfam" id="PF03639">
    <property type="entry name" value="Glyco_hydro_81"/>
    <property type="match status" value="1"/>
</dbReference>
<dbReference type="InterPro" id="IPR040451">
    <property type="entry name" value="GH81_N"/>
</dbReference>
<keyword evidence="7" id="KW-0961">Cell wall biogenesis/degradation</keyword>
<proteinExistence type="inferred from homology"/>
<dbReference type="GO" id="GO:0000272">
    <property type="term" value="P:polysaccharide catabolic process"/>
    <property type="evidence" value="ECO:0007669"/>
    <property type="project" value="UniProtKB-KW"/>
</dbReference>
<dbReference type="InterPro" id="IPR040720">
    <property type="entry name" value="GH81_C"/>
</dbReference>
<evidence type="ECO:0000259" key="12">
    <source>
        <dbReference type="Pfam" id="PF17652"/>
    </source>
</evidence>
<evidence type="ECO:0000256" key="2">
    <source>
        <dbReference type="ARBA" id="ARBA00010730"/>
    </source>
</evidence>
<gene>
    <name evidence="13" type="ORF">B0H67DRAFT_496199</name>
</gene>
<dbReference type="EMBL" id="JAUKUA010000006">
    <property type="protein sequence ID" value="KAK0707516.1"/>
    <property type="molecule type" value="Genomic_DNA"/>
</dbReference>
<dbReference type="GO" id="GO:0042973">
    <property type="term" value="F:glucan endo-1,3-beta-D-glucosidase activity"/>
    <property type="evidence" value="ECO:0007669"/>
    <property type="project" value="UniProtKB-EC"/>
</dbReference>
<comment type="catalytic activity">
    <reaction evidence="1">
        <text>Hydrolysis of (1-&gt;3)-beta-D-glucosidic linkages in (1-&gt;3)-beta-D-glucans.</text>
        <dbReference type="EC" id="3.2.1.39"/>
    </reaction>
</comment>
<keyword evidence="4 13" id="KW-0378">Hydrolase</keyword>
<evidence type="ECO:0000256" key="3">
    <source>
        <dbReference type="ARBA" id="ARBA00012780"/>
    </source>
</evidence>
<comment type="similarity">
    <text evidence="2">Belongs to the glycosyl hydrolase 81 family.</text>
</comment>
<organism evidence="13 14">
    <name type="scientific">Lasiosphaeris hirsuta</name>
    <dbReference type="NCBI Taxonomy" id="260670"/>
    <lineage>
        <taxon>Eukaryota</taxon>
        <taxon>Fungi</taxon>
        <taxon>Dikarya</taxon>
        <taxon>Ascomycota</taxon>
        <taxon>Pezizomycotina</taxon>
        <taxon>Sordariomycetes</taxon>
        <taxon>Sordariomycetidae</taxon>
        <taxon>Sordariales</taxon>
        <taxon>Lasiosphaeriaceae</taxon>
        <taxon>Lasiosphaeris</taxon>
    </lineage>
</organism>
<dbReference type="FunFam" id="1.10.287.1170:FF:000001">
    <property type="entry name" value="Endo-1,3-beta-glucanase Engl1"/>
    <property type="match status" value="1"/>
</dbReference>
<dbReference type="AlphaFoldDB" id="A0AA40A1E0"/>
<keyword evidence="14" id="KW-1185">Reference proteome</keyword>
<evidence type="ECO:0000313" key="14">
    <source>
        <dbReference type="Proteomes" id="UP001172102"/>
    </source>
</evidence>
<keyword evidence="6" id="KW-0326">Glycosidase</keyword>